<dbReference type="EMBL" id="BMAW01062812">
    <property type="protein sequence ID" value="GFT37492.1"/>
    <property type="molecule type" value="Genomic_DNA"/>
</dbReference>
<feature type="region of interest" description="Disordered" evidence="1">
    <location>
        <begin position="66"/>
        <end position="87"/>
    </location>
</feature>
<feature type="compositionally biased region" description="Basic and acidic residues" evidence="1">
    <location>
        <begin position="78"/>
        <end position="87"/>
    </location>
</feature>
<evidence type="ECO:0000256" key="1">
    <source>
        <dbReference type="SAM" id="MobiDB-lite"/>
    </source>
</evidence>
<evidence type="ECO:0000313" key="2">
    <source>
        <dbReference type="EMBL" id="GFT37492.1"/>
    </source>
</evidence>
<proteinExistence type="predicted"/>
<sequence>MDIWWTSTGPDSKQKDRNLGKQLLEAEIERLMQAAIYMCPTEVRDILDAEYFIRLEDYQRIRSAVVDDSSNETTELSMHQKSERRLN</sequence>
<accession>A0A8X6NYF7</accession>
<comment type="caution">
    <text evidence="2">The sequence shown here is derived from an EMBL/GenBank/DDBJ whole genome shotgun (WGS) entry which is preliminary data.</text>
</comment>
<gene>
    <name evidence="2" type="ORF">NPIL_246171</name>
</gene>
<protein>
    <submittedName>
        <fullName evidence="2">Uncharacterized protein</fullName>
    </submittedName>
</protein>
<organism evidence="2 3">
    <name type="scientific">Nephila pilipes</name>
    <name type="common">Giant wood spider</name>
    <name type="synonym">Nephila maculata</name>
    <dbReference type="NCBI Taxonomy" id="299642"/>
    <lineage>
        <taxon>Eukaryota</taxon>
        <taxon>Metazoa</taxon>
        <taxon>Ecdysozoa</taxon>
        <taxon>Arthropoda</taxon>
        <taxon>Chelicerata</taxon>
        <taxon>Arachnida</taxon>
        <taxon>Araneae</taxon>
        <taxon>Araneomorphae</taxon>
        <taxon>Entelegynae</taxon>
        <taxon>Araneoidea</taxon>
        <taxon>Nephilidae</taxon>
        <taxon>Nephila</taxon>
    </lineage>
</organism>
<evidence type="ECO:0000313" key="3">
    <source>
        <dbReference type="Proteomes" id="UP000887013"/>
    </source>
</evidence>
<name>A0A8X6NYF7_NEPPI</name>
<keyword evidence="3" id="KW-1185">Reference proteome</keyword>
<reference evidence="2" key="1">
    <citation type="submission" date="2020-08" db="EMBL/GenBank/DDBJ databases">
        <title>Multicomponent nature underlies the extraordinary mechanical properties of spider dragline silk.</title>
        <authorList>
            <person name="Kono N."/>
            <person name="Nakamura H."/>
            <person name="Mori M."/>
            <person name="Yoshida Y."/>
            <person name="Ohtoshi R."/>
            <person name="Malay A.D."/>
            <person name="Moran D.A.P."/>
            <person name="Tomita M."/>
            <person name="Numata K."/>
            <person name="Arakawa K."/>
        </authorList>
    </citation>
    <scope>NUCLEOTIDE SEQUENCE</scope>
</reference>
<dbReference type="Proteomes" id="UP000887013">
    <property type="component" value="Unassembled WGS sequence"/>
</dbReference>
<dbReference type="AlphaFoldDB" id="A0A8X6NYF7"/>